<reference evidence="1" key="1">
    <citation type="submission" date="2020-05" db="EMBL/GenBank/DDBJ databases">
        <authorList>
            <person name="Chiriac C."/>
            <person name="Salcher M."/>
            <person name="Ghai R."/>
            <person name="Kavagutti S V."/>
        </authorList>
    </citation>
    <scope>NUCLEOTIDE SEQUENCE</scope>
</reference>
<proteinExistence type="predicted"/>
<organism evidence="1">
    <name type="scientific">freshwater metagenome</name>
    <dbReference type="NCBI Taxonomy" id="449393"/>
    <lineage>
        <taxon>unclassified sequences</taxon>
        <taxon>metagenomes</taxon>
        <taxon>ecological metagenomes</taxon>
    </lineage>
</organism>
<dbReference type="EMBL" id="CAFBLQ010000122">
    <property type="protein sequence ID" value="CAB4877850.1"/>
    <property type="molecule type" value="Genomic_DNA"/>
</dbReference>
<dbReference type="SUPFAM" id="SSF51197">
    <property type="entry name" value="Clavaminate synthase-like"/>
    <property type="match status" value="1"/>
</dbReference>
<dbReference type="Gene3D" id="2.60.120.620">
    <property type="entry name" value="q2cbj1_9rhob like domain"/>
    <property type="match status" value="1"/>
</dbReference>
<protein>
    <submittedName>
        <fullName evidence="1">Unannotated protein</fullName>
    </submittedName>
</protein>
<sequence>MATERHPLPAAMEPPCGGWRGALAPLAQAVQRDDLRRLGRDHTTALARRLNRRNAPLIELRRRLLAERGAELLAHDGPAIELHDGWAIDTSGTLPGLEALVHRGQELIGRYAGRVYEDEKPFLQNLIPESAIDEHPELLDFITSPQVLAAVAPVFGYIPPLSPLLPRGVRLMESSTQFDPAADGPWRESQLAHLDYHSSPTLYVFVALRDIAPEDGPLQFVGREASARLAGAIGYGRRGVPYRLTDEQVMEHVREDEMHRFAAPAGTVLFLESSACMHFGSRRPRSPRYQMQYSFTSPVRNDFLELWRPSRVHPVRPTDAPLRRAVLDRTADGLRALLRGGDA</sequence>
<evidence type="ECO:0000313" key="1">
    <source>
        <dbReference type="EMBL" id="CAB4877850.1"/>
    </source>
</evidence>
<accession>A0A6J7E9M4</accession>
<gene>
    <name evidence="1" type="ORF">UFOPK3423_01103</name>
</gene>
<dbReference type="AlphaFoldDB" id="A0A6J7E9M4"/>
<name>A0A6J7E9M4_9ZZZZ</name>